<dbReference type="Pfam" id="PF21834">
    <property type="entry name" value="DUF6894"/>
    <property type="match status" value="1"/>
</dbReference>
<comment type="caution">
    <text evidence="2">The sequence shown here is derived from an EMBL/GenBank/DDBJ whole genome shotgun (WGS) entry which is preliminary data.</text>
</comment>
<dbReference type="AlphaFoldDB" id="A0A6L3T0D9"/>
<evidence type="ECO:0000259" key="1">
    <source>
        <dbReference type="Pfam" id="PF21834"/>
    </source>
</evidence>
<dbReference type="InterPro" id="IPR054189">
    <property type="entry name" value="DUF6894"/>
</dbReference>
<proteinExistence type="predicted"/>
<reference evidence="2 3" key="1">
    <citation type="submission" date="2019-09" db="EMBL/GenBank/DDBJ databases">
        <title>YIM 48816 draft genome.</title>
        <authorList>
            <person name="Jiang L."/>
        </authorList>
    </citation>
    <scope>NUCLEOTIDE SEQUENCE [LARGE SCALE GENOMIC DNA]</scope>
    <source>
        <strain evidence="2 3">YIM 48816</strain>
    </source>
</reference>
<evidence type="ECO:0000313" key="2">
    <source>
        <dbReference type="EMBL" id="KAB1079927.1"/>
    </source>
</evidence>
<protein>
    <recommendedName>
        <fullName evidence="1">DUF6894 domain-containing protein</fullName>
    </recommendedName>
</protein>
<dbReference type="OrthoDB" id="8021130at2"/>
<name>A0A6L3T0D9_9HYPH</name>
<evidence type="ECO:0000313" key="3">
    <source>
        <dbReference type="Proteomes" id="UP000474159"/>
    </source>
</evidence>
<keyword evidence="3" id="KW-1185">Reference proteome</keyword>
<accession>A0A6L3T0D9</accession>
<dbReference type="RefSeq" id="WP_150999721.1">
    <property type="nucleotide sequence ID" value="NZ_BPQY01000208.1"/>
</dbReference>
<dbReference type="Proteomes" id="UP000474159">
    <property type="component" value="Unassembled WGS sequence"/>
</dbReference>
<organism evidence="2 3">
    <name type="scientific">Methylobacterium soli</name>
    <dbReference type="NCBI Taxonomy" id="553447"/>
    <lineage>
        <taxon>Bacteria</taxon>
        <taxon>Pseudomonadati</taxon>
        <taxon>Pseudomonadota</taxon>
        <taxon>Alphaproteobacteria</taxon>
        <taxon>Hyphomicrobiales</taxon>
        <taxon>Methylobacteriaceae</taxon>
        <taxon>Methylobacterium</taxon>
    </lineage>
</organism>
<feature type="domain" description="DUF6894" evidence="1">
    <location>
        <begin position="3"/>
        <end position="76"/>
    </location>
</feature>
<gene>
    <name evidence="2" type="ORF">F6X53_09270</name>
</gene>
<sequence length="84" mass="9515">MPRYYFHLRHRPGPEGLAVDEDGDDLPDLDAARLHALAVARDTIARTRTDIVRDWFVCAFEITDEAGRHLLTVPFSDTVPDEVP</sequence>
<dbReference type="EMBL" id="VZZK01000007">
    <property type="protein sequence ID" value="KAB1079927.1"/>
    <property type="molecule type" value="Genomic_DNA"/>
</dbReference>